<keyword evidence="2" id="KW-0812">Transmembrane</keyword>
<dbReference type="GO" id="GO:0042721">
    <property type="term" value="C:TIM22 mitochondrial import inner membrane insertion complex"/>
    <property type="evidence" value="ECO:0007669"/>
    <property type="project" value="InterPro"/>
</dbReference>
<keyword evidence="4" id="KW-0472">Membrane</keyword>
<dbReference type="GO" id="GO:0045039">
    <property type="term" value="P:protein insertion into mitochondrial inner membrane"/>
    <property type="evidence" value="ECO:0007669"/>
    <property type="project" value="InterPro"/>
</dbReference>
<accession>A0A1D1ZK79</accession>
<evidence type="ECO:0000313" key="6">
    <source>
        <dbReference type="EMBL" id="JAT67221.1"/>
    </source>
</evidence>
<dbReference type="GO" id="GO:0008320">
    <property type="term" value="F:protein transmembrane transporter activity"/>
    <property type="evidence" value="ECO:0007669"/>
    <property type="project" value="TreeGrafter"/>
</dbReference>
<gene>
    <name evidence="6" type="primary">TIM22_1</name>
    <name evidence="6" type="ORF">g.34956</name>
</gene>
<dbReference type="Pfam" id="PF02466">
    <property type="entry name" value="Tim17"/>
    <property type="match status" value="1"/>
</dbReference>
<proteinExistence type="predicted"/>
<keyword evidence="3" id="KW-1133">Transmembrane helix</keyword>
<feature type="region of interest" description="Disordered" evidence="5">
    <location>
        <begin position="1"/>
        <end position="28"/>
    </location>
</feature>
<dbReference type="GO" id="GO:0009941">
    <property type="term" value="C:chloroplast envelope"/>
    <property type="evidence" value="ECO:0007669"/>
    <property type="project" value="TreeGrafter"/>
</dbReference>
<evidence type="ECO:0000256" key="5">
    <source>
        <dbReference type="SAM" id="MobiDB-lite"/>
    </source>
</evidence>
<reference evidence="6" key="1">
    <citation type="submission" date="2015-07" db="EMBL/GenBank/DDBJ databases">
        <title>Transcriptome Assembly of Anthurium amnicola.</title>
        <authorList>
            <person name="Suzuki J."/>
        </authorList>
    </citation>
    <scope>NUCLEOTIDE SEQUENCE</scope>
</reference>
<name>A0A1D1ZK79_9ARAE</name>
<sequence length="206" mass="21377">MAVASPDPKMDPEVEEGAESPRPGADVQIPGKVQNTAVCVGRAIGEGIAGGFVGSLFGYGVGLCVHKHGFKGSFADAGSSAKTFAILSGVHSLAVCFMKMLRGKDDEINAGIAGCFTGLALSCPGAPQAMLQSCVTFGAFSWIFEKVNKQQAALALSLSTQNALVRSSETVLPPFTLALPQHMVEGFSLFCQSLGKSQGAVPRRRV</sequence>
<evidence type="ECO:0000256" key="1">
    <source>
        <dbReference type="ARBA" id="ARBA00004141"/>
    </source>
</evidence>
<protein>
    <submittedName>
        <fullName evidence="6">Mitochondrial import inner membrane translocase subunit TIM22</fullName>
    </submittedName>
</protein>
<dbReference type="GO" id="GO:0045036">
    <property type="term" value="P:protein targeting to chloroplast"/>
    <property type="evidence" value="ECO:0007669"/>
    <property type="project" value="TreeGrafter"/>
</dbReference>
<evidence type="ECO:0000256" key="3">
    <source>
        <dbReference type="ARBA" id="ARBA00022989"/>
    </source>
</evidence>
<organism evidence="6">
    <name type="scientific">Anthurium amnicola</name>
    <dbReference type="NCBI Taxonomy" id="1678845"/>
    <lineage>
        <taxon>Eukaryota</taxon>
        <taxon>Viridiplantae</taxon>
        <taxon>Streptophyta</taxon>
        <taxon>Embryophyta</taxon>
        <taxon>Tracheophyta</taxon>
        <taxon>Spermatophyta</taxon>
        <taxon>Magnoliopsida</taxon>
        <taxon>Liliopsida</taxon>
        <taxon>Araceae</taxon>
        <taxon>Pothoideae</taxon>
        <taxon>Potheae</taxon>
        <taxon>Anthurium</taxon>
    </lineage>
</organism>
<dbReference type="PANTHER" id="PTHR14110:SF1">
    <property type="entry name" value="CHLOROPLASTIC IMPORT INNER MEMBRANE TRANSLOCASE SUBUNIT TIM22-2-RELATED"/>
    <property type="match status" value="1"/>
</dbReference>
<evidence type="ECO:0000256" key="4">
    <source>
        <dbReference type="ARBA" id="ARBA00023136"/>
    </source>
</evidence>
<dbReference type="EMBL" id="GDJX01000715">
    <property type="protein sequence ID" value="JAT67221.1"/>
    <property type="molecule type" value="Transcribed_RNA"/>
</dbReference>
<evidence type="ECO:0000256" key="2">
    <source>
        <dbReference type="ARBA" id="ARBA00022692"/>
    </source>
</evidence>
<comment type="subcellular location">
    <subcellularLocation>
        <location evidence="1">Membrane</location>
        <topology evidence="1">Multi-pass membrane protein</topology>
    </subcellularLocation>
</comment>
<dbReference type="AlphaFoldDB" id="A0A1D1ZK79"/>
<dbReference type="PANTHER" id="PTHR14110">
    <property type="entry name" value="MITOCHONDRIAL IMPORT INNER MEMBRANE TRANSLOCASE SUBUNIT TIM22"/>
    <property type="match status" value="1"/>
</dbReference>
<dbReference type="InterPro" id="IPR039175">
    <property type="entry name" value="TIM22"/>
</dbReference>